<keyword evidence="1" id="KW-0067">ATP-binding</keyword>
<dbReference type="AlphaFoldDB" id="A0A2P6MD25"/>
<proteinExistence type="predicted"/>
<keyword evidence="4" id="KW-1185">Reference proteome</keyword>
<evidence type="ECO:0000256" key="1">
    <source>
        <dbReference type="PROSITE-ProRule" id="PRU00409"/>
    </source>
</evidence>
<dbReference type="PROSITE" id="PS50975">
    <property type="entry name" value="ATP_GRASP"/>
    <property type="match status" value="1"/>
</dbReference>
<dbReference type="EMBL" id="PVNS01000025">
    <property type="protein sequence ID" value="PRO64189.1"/>
    <property type="molecule type" value="Genomic_DNA"/>
</dbReference>
<accession>A0A2P6MD25</accession>
<dbReference type="OrthoDB" id="4789744at2"/>
<evidence type="ECO:0000259" key="2">
    <source>
        <dbReference type="PROSITE" id="PS50975"/>
    </source>
</evidence>
<dbReference type="GO" id="GO:0009432">
    <property type="term" value="P:SOS response"/>
    <property type="evidence" value="ECO:0007669"/>
    <property type="project" value="TreeGrafter"/>
</dbReference>
<dbReference type="Proteomes" id="UP000243650">
    <property type="component" value="Unassembled WGS sequence"/>
</dbReference>
<dbReference type="GO" id="GO:0046872">
    <property type="term" value="F:metal ion binding"/>
    <property type="evidence" value="ECO:0007669"/>
    <property type="project" value="InterPro"/>
</dbReference>
<keyword evidence="3" id="KW-0436">Ligase</keyword>
<dbReference type="GO" id="GO:0018169">
    <property type="term" value="F:ribosomal S6-glutamic acid ligase activity"/>
    <property type="evidence" value="ECO:0007669"/>
    <property type="project" value="TreeGrafter"/>
</dbReference>
<reference evidence="3 4" key="1">
    <citation type="submission" date="2018-03" db="EMBL/GenBank/DDBJ databases">
        <title>Bacillus urumqiensis sp. nov., a moderately haloalkaliphilic bacterium isolated from a salt lake.</title>
        <authorList>
            <person name="Zhao B."/>
            <person name="Liao Z."/>
        </authorList>
    </citation>
    <scope>NUCLEOTIDE SEQUENCE [LARGE SCALE GENOMIC DNA]</scope>
    <source>
        <strain evidence="3 4">BZ-SZ-XJ18</strain>
    </source>
</reference>
<organism evidence="3 4">
    <name type="scientific">Alkalicoccus urumqiensis</name>
    <name type="common">Bacillus urumqiensis</name>
    <dbReference type="NCBI Taxonomy" id="1548213"/>
    <lineage>
        <taxon>Bacteria</taxon>
        <taxon>Bacillati</taxon>
        <taxon>Bacillota</taxon>
        <taxon>Bacilli</taxon>
        <taxon>Bacillales</taxon>
        <taxon>Bacillaceae</taxon>
        <taxon>Alkalicoccus</taxon>
    </lineage>
</organism>
<evidence type="ECO:0000313" key="4">
    <source>
        <dbReference type="Proteomes" id="UP000243650"/>
    </source>
</evidence>
<dbReference type="Gene3D" id="3.30.470.20">
    <property type="entry name" value="ATP-grasp fold, B domain"/>
    <property type="match status" value="1"/>
</dbReference>
<dbReference type="GO" id="GO:0005524">
    <property type="term" value="F:ATP binding"/>
    <property type="evidence" value="ECO:0007669"/>
    <property type="project" value="UniProtKB-UniRule"/>
</dbReference>
<dbReference type="PANTHER" id="PTHR21621:SF0">
    <property type="entry name" value="BETA-CITRYLGLUTAMATE SYNTHASE B-RELATED"/>
    <property type="match status" value="1"/>
</dbReference>
<gene>
    <name evidence="3" type="ORF">C6I21_16125</name>
</gene>
<dbReference type="GO" id="GO:0005737">
    <property type="term" value="C:cytoplasm"/>
    <property type="evidence" value="ECO:0007669"/>
    <property type="project" value="TreeGrafter"/>
</dbReference>
<evidence type="ECO:0000313" key="3">
    <source>
        <dbReference type="EMBL" id="PRO64189.1"/>
    </source>
</evidence>
<keyword evidence="1" id="KW-0547">Nucleotide-binding</keyword>
<dbReference type="RefSeq" id="WP_105960500.1">
    <property type="nucleotide sequence ID" value="NZ_PVNS01000025.1"/>
</dbReference>
<sequence>MKKVIILHENDAWTAPLKTELEKRDVPYETWHLHEGEVPLHETPPDAVYYNRMSASSHSRGHRYAPELTAAVLNWLERHNRTVLNGSRALYLELSKAAQYEALKAHDIPVPETTAVVGDTRLIEASRNMPLPFITKHNRAGKGLGVKRFDSTEELEQVLSQNMLEPSIDGVMLLQKYIDAPDNTITRCEFIDGKFLYAVRVDTSGGFELCPADACAVDETPQRPPFEIIDDFQSPLIAKYEAFLQENGISFAGIEQITDADGNTFTYDVNTNTNYNSDAETVYGRSGMSEMAEVLKQYASAPLVKGGV</sequence>
<comment type="caution">
    <text evidence="3">The sequence shown here is derived from an EMBL/GenBank/DDBJ whole genome shotgun (WGS) entry which is preliminary data.</text>
</comment>
<protein>
    <submittedName>
        <fullName evidence="3">Alpha-L-glutamate ligase</fullName>
    </submittedName>
</protein>
<name>A0A2P6MD25_ALKUR</name>
<dbReference type="SUPFAM" id="SSF56059">
    <property type="entry name" value="Glutathione synthetase ATP-binding domain-like"/>
    <property type="match status" value="1"/>
</dbReference>
<feature type="domain" description="ATP-grasp" evidence="2">
    <location>
        <begin position="100"/>
        <end position="299"/>
    </location>
</feature>
<dbReference type="InterPro" id="IPR011761">
    <property type="entry name" value="ATP-grasp"/>
</dbReference>
<dbReference type="PANTHER" id="PTHR21621">
    <property type="entry name" value="RIBOSOMAL PROTEIN S6 MODIFICATION PROTEIN"/>
    <property type="match status" value="1"/>
</dbReference>